<dbReference type="CDD" id="cd06218">
    <property type="entry name" value="DHOD_e_trans"/>
    <property type="match status" value="1"/>
</dbReference>
<comment type="similarity">
    <text evidence="1 11">Belongs to the PyrK family.</text>
</comment>
<dbReference type="InterPro" id="IPR037117">
    <property type="entry name" value="Dihydroorotate_DH_ele_sf"/>
</dbReference>
<dbReference type="InterPro" id="IPR050353">
    <property type="entry name" value="PyrK_electron_transfer"/>
</dbReference>
<comment type="cofactor">
    <cofactor evidence="11">
        <name>[2Fe-2S] cluster</name>
        <dbReference type="ChEBI" id="CHEBI:190135"/>
    </cofactor>
    <text evidence="11">Binds 1 [2Fe-2S] cluster per subunit.</text>
</comment>
<keyword evidence="3 11" id="KW-0285">Flavoprotein</keyword>
<dbReference type="Gene3D" id="2.10.240.10">
    <property type="entry name" value="Dihydroorotate dehydrogenase, electron transfer subunit"/>
    <property type="match status" value="1"/>
</dbReference>
<dbReference type="InterPro" id="IPR017927">
    <property type="entry name" value="FAD-bd_FR_type"/>
</dbReference>
<keyword evidence="4 11" id="KW-0001">2Fe-2S</keyword>
<evidence type="ECO:0000256" key="8">
    <source>
        <dbReference type="ARBA" id="ARBA00022982"/>
    </source>
</evidence>
<protein>
    <recommendedName>
        <fullName evidence="11">Dihydroorotate dehydrogenase B (NAD(+)), electron transfer subunit</fullName>
    </recommendedName>
    <alternativeName>
        <fullName evidence="11">Dihydroorotate oxidase B, electron transfer subunit</fullName>
    </alternativeName>
</protein>
<dbReference type="PIRSF" id="PIRSF006816">
    <property type="entry name" value="Cyc3_hyd_g"/>
    <property type="match status" value="1"/>
</dbReference>
<feature type="binding site" evidence="11">
    <location>
        <position position="229"/>
    </location>
    <ligand>
        <name>[2Fe-2S] cluster</name>
        <dbReference type="ChEBI" id="CHEBI:190135"/>
    </ligand>
</feature>
<keyword evidence="14" id="KW-1185">Reference proteome</keyword>
<comment type="function">
    <text evidence="11">Responsible for channeling the electrons from the oxidation of dihydroorotate from the FMN redox center in the PyrD type B subunit to the ultimate electron acceptor NAD(+).</text>
</comment>
<dbReference type="Pfam" id="PF10418">
    <property type="entry name" value="DHODB_Fe-S_bind"/>
    <property type="match status" value="1"/>
</dbReference>
<evidence type="ECO:0000256" key="6">
    <source>
        <dbReference type="ARBA" id="ARBA00022827"/>
    </source>
</evidence>
<evidence type="ECO:0000256" key="5">
    <source>
        <dbReference type="ARBA" id="ARBA00022723"/>
    </source>
</evidence>
<dbReference type="InterPro" id="IPR019480">
    <property type="entry name" value="Dihydroorotate_DH_Fe-S-bd"/>
</dbReference>
<comment type="cofactor">
    <cofactor evidence="11">
        <name>FAD</name>
        <dbReference type="ChEBI" id="CHEBI:57692"/>
    </cofactor>
    <text evidence="11">Binds 1 FAD per subunit.</text>
</comment>
<comment type="subunit">
    <text evidence="11">Heterotetramer of 2 PyrK and 2 PyrD type B subunits.</text>
</comment>
<feature type="domain" description="FAD-binding FR-type" evidence="12">
    <location>
        <begin position="1"/>
        <end position="100"/>
    </location>
</feature>
<evidence type="ECO:0000256" key="1">
    <source>
        <dbReference type="ARBA" id="ARBA00006422"/>
    </source>
</evidence>
<dbReference type="EMBL" id="JBHSSM010000015">
    <property type="protein sequence ID" value="MFC6314959.1"/>
    <property type="molecule type" value="Genomic_DNA"/>
</dbReference>
<comment type="caution">
    <text evidence="11">Lacks conserved residue(s) required for the propagation of feature annotation.</text>
</comment>
<evidence type="ECO:0000256" key="9">
    <source>
        <dbReference type="ARBA" id="ARBA00023004"/>
    </source>
</evidence>
<dbReference type="SUPFAM" id="SSF52343">
    <property type="entry name" value="Ferredoxin reductase-like, C-terminal NADP-linked domain"/>
    <property type="match status" value="1"/>
</dbReference>
<dbReference type="PANTHER" id="PTHR43513">
    <property type="entry name" value="DIHYDROOROTATE DEHYDROGENASE B (NAD(+)), ELECTRON TRANSFER SUBUNIT"/>
    <property type="match status" value="1"/>
</dbReference>
<evidence type="ECO:0000313" key="13">
    <source>
        <dbReference type="EMBL" id="MFC6314959.1"/>
    </source>
</evidence>
<dbReference type="InterPro" id="IPR008333">
    <property type="entry name" value="Cbr1-like_FAD-bd_dom"/>
</dbReference>
<keyword evidence="2 11" id="KW-0813">Transport</keyword>
<feature type="binding site" evidence="11">
    <location>
        <begin position="75"/>
        <end position="76"/>
    </location>
    <ligand>
        <name>FAD</name>
        <dbReference type="ChEBI" id="CHEBI:57692"/>
    </ligand>
</feature>
<feature type="binding site" evidence="11">
    <location>
        <position position="249"/>
    </location>
    <ligand>
        <name>[2Fe-2S] cluster</name>
        <dbReference type="ChEBI" id="CHEBI:190135"/>
    </ligand>
</feature>
<keyword evidence="7 11" id="KW-0665">Pyrimidine biosynthesis</keyword>
<keyword evidence="6 11" id="KW-0274">FAD</keyword>
<dbReference type="InterPro" id="IPR012165">
    <property type="entry name" value="Cyt_c3_hydrogenase_gsu"/>
</dbReference>
<dbReference type="InterPro" id="IPR017938">
    <property type="entry name" value="Riboflavin_synthase-like_b-brl"/>
</dbReference>
<name>A0ABW1ULZ6_9LACO</name>
<dbReference type="Pfam" id="PF00970">
    <property type="entry name" value="FAD_binding_6"/>
    <property type="match status" value="1"/>
</dbReference>
<dbReference type="InterPro" id="IPR023455">
    <property type="entry name" value="Dihydroorotate_DHASE_ETsu"/>
</dbReference>
<evidence type="ECO:0000256" key="3">
    <source>
        <dbReference type="ARBA" id="ARBA00022630"/>
    </source>
</evidence>
<evidence type="ECO:0000256" key="2">
    <source>
        <dbReference type="ARBA" id="ARBA00022448"/>
    </source>
</evidence>
<evidence type="ECO:0000256" key="7">
    <source>
        <dbReference type="ARBA" id="ARBA00022975"/>
    </source>
</evidence>
<dbReference type="RefSeq" id="WP_125595784.1">
    <property type="nucleotide sequence ID" value="NZ_JBHSSM010000015.1"/>
</dbReference>
<dbReference type="HAMAP" id="MF_01211">
    <property type="entry name" value="DHODB_Fe_S_bind"/>
    <property type="match status" value="1"/>
</dbReference>
<dbReference type="InterPro" id="IPR039261">
    <property type="entry name" value="FNR_nucleotide-bd"/>
</dbReference>
<feature type="binding site" evidence="11">
    <location>
        <position position="224"/>
    </location>
    <ligand>
        <name>[2Fe-2S] cluster</name>
        <dbReference type="ChEBI" id="CHEBI:190135"/>
    </ligand>
</feature>
<evidence type="ECO:0000313" key="14">
    <source>
        <dbReference type="Proteomes" id="UP001596310"/>
    </source>
</evidence>
<sequence length="262" mass="27809">MIQEQMTIVRQHQLTDDVYELVLAGAMARLPWTPGQFVEVQVPDPRLLLRRPFGVAALDPAQGQLTLLYKTVGAGTAALSQARPGEKLAVLGPLGHGFPSDFLQAGKQALLIGGGTGIPPLYALGRQLHQQGIQLTSALGFATKSQFFYQAEFAALGDLACATNDGSLGFRGHLGLLLDTQFADAQTRFAAIYACGPTGLLMAVNNRYRDHPHAYLSLESRMACGVGECYACVVPAASDTAATAVYKVCDEGPVFATGEVKL</sequence>
<dbReference type="SUPFAM" id="SSF63380">
    <property type="entry name" value="Riboflavin synthase domain-like"/>
    <property type="match status" value="1"/>
</dbReference>
<dbReference type="Proteomes" id="UP001596310">
    <property type="component" value="Unassembled WGS sequence"/>
</dbReference>
<reference evidence="14" key="1">
    <citation type="journal article" date="2019" name="Int. J. Syst. Evol. Microbiol.">
        <title>The Global Catalogue of Microorganisms (GCM) 10K type strain sequencing project: providing services to taxonomists for standard genome sequencing and annotation.</title>
        <authorList>
            <consortium name="The Broad Institute Genomics Platform"/>
            <consortium name="The Broad Institute Genome Sequencing Center for Infectious Disease"/>
            <person name="Wu L."/>
            <person name="Ma J."/>
        </authorList>
    </citation>
    <scope>NUCLEOTIDE SEQUENCE [LARGE SCALE GENOMIC DNA]</scope>
    <source>
        <strain evidence="14">CCM 8897</strain>
    </source>
</reference>
<comment type="caution">
    <text evidence="13">The sequence shown here is derived from an EMBL/GenBank/DDBJ whole genome shotgun (WGS) entry which is preliminary data.</text>
</comment>
<gene>
    <name evidence="11" type="primary">pyrK</name>
    <name evidence="13" type="ORF">ACFQHW_05165</name>
</gene>
<keyword evidence="9 11" id="KW-0408">Iron</keyword>
<dbReference type="PROSITE" id="PS51384">
    <property type="entry name" value="FAD_FR"/>
    <property type="match status" value="1"/>
</dbReference>
<accession>A0ABW1ULZ6</accession>
<dbReference type="Gene3D" id="3.40.50.80">
    <property type="entry name" value="Nucleotide-binding domain of ferredoxin-NADP reductase (FNR) module"/>
    <property type="match status" value="1"/>
</dbReference>
<evidence type="ECO:0000256" key="11">
    <source>
        <dbReference type="HAMAP-Rule" id="MF_01211"/>
    </source>
</evidence>
<dbReference type="Pfam" id="PF00175">
    <property type="entry name" value="NAD_binding_1"/>
    <property type="match status" value="1"/>
</dbReference>
<keyword evidence="10 11" id="KW-0411">Iron-sulfur</keyword>
<dbReference type="PANTHER" id="PTHR43513:SF3">
    <property type="entry name" value="DIHYDROOROTATE DEHYDROGENASE B (NAD(+)), ELECTRON TRANSFER SUBUNIT-RELATED"/>
    <property type="match status" value="1"/>
</dbReference>
<proteinExistence type="inferred from homology"/>
<keyword evidence="8 11" id="KW-0249">Electron transport</keyword>
<evidence type="ECO:0000256" key="10">
    <source>
        <dbReference type="ARBA" id="ARBA00023014"/>
    </source>
</evidence>
<dbReference type="Gene3D" id="2.40.30.10">
    <property type="entry name" value="Translation factors"/>
    <property type="match status" value="1"/>
</dbReference>
<keyword evidence="5 11" id="KW-0479">Metal-binding</keyword>
<comment type="pathway">
    <text evidence="11">Pyrimidine metabolism; UMP biosynthesis via de novo pathway; orotate from (S)-dihydroorotate (NAD(+) route): step 1/1.</text>
</comment>
<feature type="binding site" evidence="11">
    <location>
        <position position="232"/>
    </location>
    <ligand>
        <name>[2Fe-2S] cluster</name>
        <dbReference type="ChEBI" id="CHEBI:190135"/>
    </ligand>
</feature>
<evidence type="ECO:0000259" key="12">
    <source>
        <dbReference type="PROSITE" id="PS51384"/>
    </source>
</evidence>
<dbReference type="InterPro" id="IPR001433">
    <property type="entry name" value="OxRdtase_FAD/NAD-bd"/>
</dbReference>
<organism evidence="13 14">
    <name type="scientific">Lapidilactobacillus achengensis</name>
    <dbReference type="NCBI Taxonomy" id="2486000"/>
    <lineage>
        <taxon>Bacteria</taxon>
        <taxon>Bacillati</taxon>
        <taxon>Bacillota</taxon>
        <taxon>Bacilli</taxon>
        <taxon>Lactobacillales</taxon>
        <taxon>Lactobacillaceae</taxon>
        <taxon>Lapidilactobacillus</taxon>
    </lineage>
</organism>
<evidence type="ECO:0000256" key="4">
    <source>
        <dbReference type="ARBA" id="ARBA00022714"/>
    </source>
</evidence>